<evidence type="ECO:0000256" key="1">
    <source>
        <dbReference type="SAM" id="MobiDB-lite"/>
    </source>
</evidence>
<keyword evidence="4" id="KW-1185">Reference proteome</keyword>
<name>A0ABW1YNW2_9GAMM</name>
<feature type="region of interest" description="Disordered" evidence="1">
    <location>
        <begin position="44"/>
        <end position="75"/>
    </location>
</feature>
<accession>A0ABW1YNW2</accession>
<feature type="signal peptide" evidence="2">
    <location>
        <begin position="1"/>
        <end position="27"/>
    </location>
</feature>
<dbReference type="RefSeq" id="WP_193189393.1">
    <property type="nucleotide sequence ID" value="NZ_JACZFR010000006.1"/>
</dbReference>
<proteinExistence type="predicted"/>
<evidence type="ECO:0000313" key="3">
    <source>
        <dbReference type="EMBL" id="MFC6633115.1"/>
    </source>
</evidence>
<organism evidence="3 4">
    <name type="scientific">Microbulbifer taiwanensis</name>
    <dbReference type="NCBI Taxonomy" id="986746"/>
    <lineage>
        <taxon>Bacteria</taxon>
        <taxon>Pseudomonadati</taxon>
        <taxon>Pseudomonadota</taxon>
        <taxon>Gammaproteobacteria</taxon>
        <taxon>Cellvibrionales</taxon>
        <taxon>Microbulbiferaceae</taxon>
        <taxon>Microbulbifer</taxon>
    </lineage>
</organism>
<keyword evidence="2" id="KW-0732">Signal</keyword>
<evidence type="ECO:0000313" key="4">
    <source>
        <dbReference type="Proteomes" id="UP001596425"/>
    </source>
</evidence>
<sequence length="187" mass="20820">MADKSNFSTASAILLLTALTGSFNILADADNLGRLENQYMRSPSSNLENVMPANPRGQSSLHLSQASGSATQAAEQEMLSALKRSGDTLDIVSKQLHSREASPKVLEQIRKLRRLQDRLARDFAQQVSRNSSASRSQDVAQKYTQYVQLSTQLMSELQNTERDLAVDLQSMRSDLDNHWQAYSSTRD</sequence>
<comment type="caution">
    <text evidence="3">The sequence shown here is derived from an EMBL/GenBank/DDBJ whole genome shotgun (WGS) entry which is preliminary data.</text>
</comment>
<dbReference type="Proteomes" id="UP001596425">
    <property type="component" value="Unassembled WGS sequence"/>
</dbReference>
<gene>
    <name evidence="3" type="ORF">ACFQBM_07490</name>
</gene>
<feature type="chain" id="PRO_5045299478" evidence="2">
    <location>
        <begin position="28"/>
        <end position="187"/>
    </location>
</feature>
<reference evidence="4" key="1">
    <citation type="journal article" date="2019" name="Int. J. Syst. Evol. Microbiol.">
        <title>The Global Catalogue of Microorganisms (GCM) 10K type strain sequencing project: providing services to taxonomists for standard genome sequencing and annotation.</title>
        <authorList>
            <consortium name="The Broad Institute Genomics Platform"/>
            <consortium name="The Broad Institute Genome Sequencing Center for Infectious Disease"/>
            <person name="Wu L."/>
            <person name="Ma J."/>
        </authorList>
    </citation>
    <scope>NUCLEOTIDE SEQUENCE [LARGE SCALE GENOMIC DNA]</scope>
    <source>
        <strain evidence="4">CGMCC 1.13718</strain>
    </source>
</reference>
<feature type="compositionally biased region" description="Polar residues" evidence="1">
    <location>
        <begin position="56"/>
        <end position="74"/>
    </location>
</feature>
<protein>
    <submittedName>
        <fullName evidence="3">Uncharacterized protein</fullName>
    </submittedName>
</protein>
<evidence type="ECO:0000256" key="2">
    <source>
        <dbReference type="SAM" id="SignalP"/>
    </source>
</evidence>
<dbReference type="EMBL" id="JBHSVR010000001">
    <property type="protein sequence ID" value="MFC6633115.1"/>
    <property type="molecule type" value="Genomic_DNA"/>
</dbReference>